<dbReference type="STRING" id="266264.Rmet_6527"/>
<dbReference type="Proteomes" id="UP000002429">
    <property type="component" value="Chromosome"/>
</dbReference>
<dbReference type="HOGENOM" id="CLU_3423057_0_0_4"/>
<sequence length="23" mass="2698">MNATKAAWQADFRIELPTKHIKK</sequence>
<keyword evidence="2" id="KW-1185">Reference proteome</keyword>
<proteinExistence type="predicted"/>
<gene>
    <name evidence="1" type="ordered locus">Rmet_6527</name>
</gene>
<reference evidence="2" key="1">
    <citation type="journal article" date="2010" name="PLoS ONE">
        <title>The complete genome sequence of Cupriavidus metallidurans strain CH34, a master survivalist in harsh and anthropogenic environments.</title>
        <authorList>
            <person name="Janssen P.J."/>
            <person name="Van Houdt R."/>
            <person name="Moors H."/>
            <person name="Monsieurs P."/>
            <person name="Morin N."/>
            <person name="Michaux A."/>
            <person name="Benotmane M.A."/>
            <person name="Leys N."/>
            <person name="Vallaeys T."/>
            <person name="Lapidus A."/>
            <person name="Monchy S."/>
            <person name="Medigue C."/>
            <person name="Taghavi S."/>
            <person name="McCorkle S."/>
            <person name="Dunn J."/>
            <person name="van der Lelie D."/>
            <person name="Mergeay M."/>
        </authorList>
    </citation>
    <scope>NUCLEOTIDE SEQUENCE [LARGE SCALE GENOMIC DNA]</scope>
    <source>
        <strain evidence="2">ATCC 43123 / DSM 2839 / NBRC 102507 / CH34</strain>
    </source>
</reference>
<accession>D3DXW4</accession>
<evidence type="ECO:0000313" key="1">
    <source>
        <dbReference type="EMBL" id="ADC45134.1"/>
    </source>
</evidence>
<organism evidence="1 2">
    <name type="scientific">Cupriavidus metallidurans (strain ATCC 43123 / DSM 2839 / NBRC 102507 / CH34)</name>
    <name type="common">Ralstonia metallidurans</name>
    <dbReference type="NCBI Taxonomy" id="266264"/>
    <lineage>
        <taxon>Bacteria</taxon>
        <taxon>Pseudomonadati</taxon>
        <taxon>Pseudomonadota</taxon>
        <taxon>Betaproteobacteria</taxon>
        <taxon>Burkholderiales</taxon>
        <taxon>Burkholderiaceae</taxon>
        <taxon>Cupriavidus</taxon>
    </lineage>
</organism>
<dbReference type="AlphaFoldDB" id="D3DXW4"/>
<name>D3DXW4_CUPMC</name>
<protein>
    <submittedName>
        <fullName evidence="1">Uncharacterized protein</fullName>
    </submittedName>
</protein>
<evidence type="ECO:0000313" key="2">
    <source>
        <dbReference type="Proteomes" id="UP000002429"/>
    </source>
</evidence>
<dbReference type="EMBL" id="CP000352">
    <property type="protein sequence ID" value="ADC45134.1"/>
    <property type="molecule type" value="Genomic_DNA"/>
</dbReference>
<dbReference type="KEGG" id="rme:Rmet_6527"/>